<reference evidence="2" key="1">
    <citation type="submission" date="2023-05" db="EMBL/GenBank/DDBJ databases">
        <title>Nepenthes gracilis genome sequencing.</title>
        <authorList>
            <person name="Fukushima K."/>
        </authorList>
    </citation>
    <scope>NUCLEOTIDE SEQUENCE</scope>
    <source>
        <strain evidence="2">SING2019-196</strain>
    </source>
</reference>
<comment type="caution">
    <text evidence="2">The sequence shown here is derived from an EMBL/GenBank/DDBJ whole genome shotgun (WGS) entry which is preliminary data.</text>
</comment>
<dbReference type="InterPro" id="IPR054290">
    <property type="entry name" value="DUF7026"/>
</dbReference>
<dbReference type="EMBL" id="BSYO01000016">
    <property type="protein sequence ID" value="GMH16412.1"/>
    <property type="molecule type" value="Genomic_DNA"/>
</dbReference>
<evidence type="ECO:0000259" key="1">
    <source>
        <dbReference type="Pfam" id="PF22950"/>
    </source>
</evidence>
<gene>
    <name evidence="2" type="ORF">Nepgr_018253</name>
</gene>
<organism evidence="2 3">
    <name type="scientific">Nepenthes gracilis</name>
    <name type="common">Slender pitcher plant</name>
    <dbReference type="NCBI Taxonomy" id="150966"/>
    <lineage>
        <taxon>Eukaryota</taxon>
        <taxon>Viridiplantae</taxon>
        <taxon>Streptophyta</taxon>
        <taxon>Embryophyta</taxon>
        <taxon>Tracheophyta</taxon>
        <taxon>Spermatophyta</taxon>
        <taxon>Magnoliopsida</taxon>
        <taxon>eudicotyledons</taxon>
        <taxon>Gunneridae</taxon>
        <taxon>Pentapetalae</taxon>
        <taxon>Caryophyllales</taxon>
        <taxon>Nepenthaceae</taxon>
        <taxon>Nepenthes</taxon>
    </lineage>
</organism>
<evidence type="ECO:0000313" key="2">
    <source>
        <dbReference type="EMBL" id="GMH16412.1"/>
    </source>
</evidence>
<feature type="domain" description="DUF7026" evidence="1">
    <location>
        <begin position="67"/>
        <end position="117"/>
    </location>
</feature>
<dbReference type="AlphaFoldDB" id="A0AAD3STR4"/>
<dbReference type="Pfam" id="PF22950">
    <property type="entry name" value="DUF7026"/>
    <property type="match status" value="1"/>
</dbReference>
<evidence type="ECO:0000313" key="3">
    <source>
        <dbReference type="Proteomes" id="UP001279734"/>
    </source>
</evidence>
<name>A0AAD3STR4_NEPGR</name>
<keyword evidence="3" id="KW-1185">Reference proteome</keyword>
<accession>A0AAD3STR4</accession>
<sequence length="167" mass="18843">MAQIRVVPLPFNVHPQPPKLCTSPFLLPKATNKIIISCSRKSDISDAVLASELAREVGKINIQFLEREDAMKKSKQLLFGELCHYLNLKPEEVKKRWMKTMSEDEKWGLIRGFVFDWGVNFHPLSARCVKDLVEEHLGEDGSASNPDSAVIFLAGLWKLMGLSPNKP</sequence>
<proteinExistence type="predicted"/>
<protein>
    <recommendedName>
        <fullName evidence="1">DUF7026 domain-containing protein</fullName>
    </recommendedName>
</protein>
<dbReference type="Proteomes" id="UP001279734">
    <property type="component" value="Unassembled WGS sequence"/>
</dbReference>